<gene>
    <name evidence="1" type="ORF">LX83_004000</name>
</gene>
<evidence type="ECO:0000313" key="1">
    <source>
        <dbReference type="EMBL" id="MCP2167127.1"/>
    </source>
</evidence>
<dbReference type="Gene3D" id="3.40.50.10140">
    <property type="entry name" value="Toll/interleukin-1 receptor homology (TIR) domain"/>
    <property type="match status" value="1"/>
</dbReference>
<dbReference type="AlphaFoldDB" id="A0AAE3GGU7"/>
<name>A0AAE3GGU7_9PSEU</name>
<proteinExistence type="predicted"/>
<comment type="caution">
    <text evidence="1">The sequence shown here is derived from an EMBL/GenBank/DDBJ whole genome shotgun (WGS) entry which is preliminary data.</text>
</comment>
<protein>
    <submittedName>
        <fullName evidence="1">TIR domain-containing protein</fullName>
    </submittedName>
</protein>
<evidence type="ECO:0000313" key="2">
    <source>
        <dbReference type="Proteomes" id="UP001206128"/>
    </source>
</evidence>
<keyword evidence="2" id="KW-1185">Reference proteome</keyword>
<dbReference type="InterPro" id="IPR035897">
    <property type="entry name" value="Toll_tir_struct_dom_sf"/>
</dbReference>
<dbReference type="RefSeq" id="WP_253773708.1">
    <property type="nucleotide sequence ID" value="NZ_JAMTCK010000009.1"/>
</dbReference>
<accession>A0AAE3GGU7</accession>
<dbReference type="Proteomes" id="UP001206128">
    <property type="component" value="Unassembled WGS sequence"/>
</dbReference>
<sequence length="1159" mass="126791">MRTAFVNYRTGDVEYTAGSIATVLMDAMGEHEIFYAPQSIPLGDEFDVDILAEVRKCPVLLVVIGPHWLKTQGKHGGRKLDEPDDWVRREIAEGLSTCSRVVIILVDGAKMPTSEELPEEIVDLARRQYRRVSYRSVPQDNERLIGDLLKLPEFAHIALIGSERLDDWWAKWTRENPRFTTEVLFAAREQHAIELRTSLTQGPAEVKVCGGSREESLAFAAAALLPLAADVRVVTDQPAWDRYAQSQRNLILIAASKELDTTVASGHRVVLLGEAHDDGLHLPPVGLVEAIDAFVALGLSREEAMRYAARARREFPLLLRDLSRTGRSAPTTLSPDNTAVDQNALAAAVTRGPLRHLGLDAVESRASALLATNSTESAELYAEIVAVLLKNGFAIPAVEMRRALGHALTKMGDLNGAAEVALALFWEAATEGTHVLQSDLPVPDSRLNPGVARALAVALSCEKIFRGYTWLIDDPAARFDELVDGDPHRLDAAVFLAEHAIAARRGDVLVERLDVLTALANTRERQDSPEERLVARLGMCLAEITGQWVQLERRARREFAPWHAPWITARRARSLLMANELLLAKDAYEEAIADALVVGMIDEAADWLYALRVVRSRLGSLFVHGDDQHPLAQHLRPLGSPSRLPGSNAIEELAMRSVLTGKGPTALGRVSQWRWKAYVRAGVAGELDAAVQLGALLAANAEPVDGMHELVWAGARTKAVEVAKALPHATVIWSAQSVGSAAAQQSAALAAAAACADLLADDDVPGWIDFALDIMRNPQPSTPFDDLVRQAVGLLAALGQCLTEAQAEAVLDVTGSWSLRRSATLLVDIAEIHAALTERALDQLLDGLLHSEDYADVALGQKGAPLLRANAELVGAKFANTKDNHSAYLALAMTGHANDDVRAHAQERAKRIIARPEPQPGVMRLYAGYGDWPLLVDLLEPDVRAEFAASLLRHAEDSRDCAENRRTALEGLAMLAPGLAAEQQRALFEALRPFVRGERDANTSGWPLTGMRHPLSMLRFDLGPDTLADMAVFACSWLASTDEERRFVRDHAVRLLTGWVDVRVPVLVRSLERATENVHDLPLGHPDQHVHALAAVLWARRPENQDLGLNLANNPHRLVRASLAAALDERPEHRAVREILSRDACRSVRRLCAAAFERR</sequence>
<dbReference type="EMBL" id="JAMTCK010000009">
    <property type="protein sequence ID" value="MCP2167127.1"/>
    <property type="molecule type" value="Genomic_DNA"/>
</dbReference>
<organism evidence="1 2">
    <name type="scientific">Goodfellowiella coeruleoviolacea</name>
    <dbReference type="NCBI Taxonomy" id="334858"/>
    <lineage>
        <taxon>Bacteria</taxon>
        <taxon>Bacillati</taxon>
        <taxon>Actinomycetota</taxon>
        <taxon>Actinomycetes</taxon>
        <taxon>Pseudonocardiales</taxon>
        <taxon>Pseudonocardiaceae</taxon>
        <taxon>Goodfellowiella</taxon>
    </lineage>
</organism>
<reference evidence="1" key="1">
    <citation type="submission" date="2022-06" db="EMBL/GenBank/DDBJ databases">
        <title>Genomic Encyclopedia of Archaeal and Bacterial Type Strains, Phase II (KMG-II): from individual species to whole genera.</title>
        <authorList>
            <person name="Goeker M."/>
        </authorList>
    </citation>
    <scope>NUCLEOTIDE SEQUENCE</scope>
    <source>
        <strain evidence="1">DSM 43935</strain>
    </source>
</reference>